<dbReference type="GO" id="GO:0006002">
    <property type="term" value="P:fructose 6-phosphate metabolic process"/>
    <property type="evidence" value="ECO:0007669"/>
    <property type="project" value="InterPro"/>
</dbReference>
<evidence type="ECO:0000256" key="2">
    <source>
        <dbReference type="ARBA" id="ARBA00002659"/>
    </source>
</evidence>
<evidence type="ECO:0000256" key="4">
    <source>
        <dbReference type="ARBA" id="ARBA00022723"/>
    </source>
</evidence>
<organism evidence="12">
    <name type="scientific">Vaucheria litorea</name>
    <name type="common">Yellow-green alga</name>
    <dbReference type="NCBI Taxonomy" id="109269"/>
    <lineage>
        <taxon>Eukaryota</taxon>
        <taxon>Sar</taxon>
        <taxon>Stramenopiles</taxon>
        <taxon>Ochrophyta</taxon>
        <taxon>PX clade</taxon>
        <taxon>Xanthophyceae</taxon>
        <taxon>Vaucheriales</taxon>
        <taxon>Vaucheriaceae</taxon>
        <taxon>Vaucheria</taxon>
    </lineage>
</organism>
<evidence type="ECO:0000256" key="9">
    <source>
        <dbReference type="ARBA" id="ARBA00023152"/>
    </source>
</evidence>
<protein>
    <submittedName>
        <fullName evidence="12">Pyrophosphate-dependant phosphofructokinase</fullName>
    </submittedName>
</protein>
<comment type="function">
    <text evidence="2">Catalyzes the phosphorylation of D-fructose 6-phosphate to fructose 1,6-bisphosphate by ATP, the first committing step of glycolysis.</text>
</comment>
<comment type="cofactor">
    <cofactor evidence="1">
        <name>Mg(2+)</name>
        <dbReference type="ChEBI" id="CHEBI:18420"/>
    </cofactor>
</comment>
<keyword evidence="7" id="KW-0067">ATP-binding</keyword>
<reference evidence="12" key="1">
    <citation type="journal article" date="2012" name="Mol. Biol. Evol.">
        <title>Transcriptomic Evidence for the Expression of Horizontally Transferred Algal Nuclear Genes in the Photosynthetic Sea Slug, Elysia chlorotica.</title>
        <authorList>
            <person name="Pierce S.K."/>
            <person name="Fang X."/>
            <person name="Schwartz J.A."/>
            <person name="Jiang X."/>
            <person name="Zhao W."/>
            <person name="Curtis N.E."/>
            <person name="Kocot K.M."/>
            <person name="Yang B."/>
            <person name="Wang J."/>
        </authorList>
    </citation>
    <scope>NUCLEOTIDE SEQUENCE</scope>
</reference>
<evidence type="ECO:0000256" key="8">
    <source>
        <dbReference type="ARBA" id="ARBA00022842"/>
    </source>
</evidence>
<dbReference type="Pfam" id="PF00365">
    <property type="entry name" value="PFK"/>
    <property type="match status" value="1"/>
</dbReference>
<keyword evidence="6 12" id="KW-0418">Kinase</keyword>
<feature type="domain" description="Phosphofructokinase" evidence="11">
    <location>
        <begin position="138"/>
        <end position="442"/>
    </location>
</feature>
<dbReference type="AlphaFoldDB" id="H6WB78"/>
<keyword evidence="4" id="KW-0479">Metal-binding</keyword>
<dbReference type="GO" id="GO:0005524">
    <property type="term" value="F:ATP binding"/>
    <property type="evidence" value="ECO:0007669"/>
    <property type="project" value="UniProtKB-KW"/>
</dbReference>
<evidence type="ECO:0000313" key="12">
    <source>
        <dbReference type="EMBL" id="AFA52566.1"/>
    </source>
</evidence>
<evidence type="ECO:0000256" key="10">
    <source>
        <dbReference type="ARBA" id="ARBA00048070"/>
    </source>
</evidence>
<accession>H6WB78</accession>
<dbReference type="EMBL" id="JQ062397">
    <property type="protein sequence ID" value="AFA52566.1"/>
    <property type="molecule type" value="Genomic_DNA"/>
</dbReference>
<dbReference type="GO" id="GO:0046872">
    <property type="term" value="F:metal ion binding"/>
    <property type="evidence" value="ECO:0007669"/>
    <property type="project" value="UniProtKB-KW"/>
</dbReference>
<keyword evidence="3" id="KW-0808">Transferase</keyword>
<dbReference type="InterPro" id="IPR000023">
    <property type="entry name" value="Phosphofructokinase_dom"/>
</dbReference>
<keyword evidence="5" id="KW-0547">Nucleotide-binding</keyword>
<dbReference type="InterPro" id="IPR022953">
    <property type="entry name" value="ATP_PFK"/>
</dbReference>
<keyword evidence="9" id="KW-0324">Glycolysis</keyword>
<dbReference type="PIRSF" id="PIRSF000534">
    <property type="entry name" value="PPi_PFK_TP0108"/>
    <property type="match status" value="1"/>
</dbReference>
<dbReference type="PRINTS" id="PR00476">
    <property type="entry name" value="PHFRCTKINASE"/>
</dbReference>
<dbReference type="NCBIfam" id="NF005301">
    <property type="entry name" value="PRK06830.1"/>
    <property type="match status" value="1"/>
</dbReference>
<evidence type="ECO:0000256" key="7">
    <source>
        <dbReference type="ARBA" id="ARBA00022840"/>
    </source>
</evidence>
<dbReference type="InterPro" id="IPR050929">
    <property type="entry name" value="PFKA"/>
</dbReference>
<dbReference type="FunFam" id="3.40.50.450:FF:000002">
    <property type="entry name" value="ATP-dependent 6-phosphofructokinase"/>
    <property type="match status" value="1"/>
</dbReference>
<proteinExistence type="predicted"/>
<evidence type="ECO:0000256" key="1">
    <source>
        <dbReference type="ARBA" id="ARBA00001946"/>
    </source>
</evidence>
<name>H6WB78_VAULI</name>
<dbReference type="Gene3D" id="3.40.50.450">
    <property type="match status" value="1"/>
</dbReference>
<evidence type="ECO:0000256" key="5">
    <source>
        <dbReference type="ARBA" id="ARBA00022741"/>
    </source>
</evidence>
<dbReference type="SUPFAM" id="SSF53784">
    <property type="entry name" value="Phosphofructokinase"/>
    <property type="match status" value="1"/>
</dbReference>
<dbReference type="InterPro" id="IPR035966">
    <property type="entry name" value="PKF_sf"/>
</dbReference>
<evidence type="ECO:0000256" key="6">
    <source>
        <dbReference type="ARBA" id="ARBA00022777"/>
    </source>
</evidence>
<keyword evidence="8" id="KW-0460">Magnesium</keyword>
<dbReference type="GO" id="GO:0003872">
    <property type="term" value="F:6-phosphofructokinase activity"/>
    <property type="evidence" value="ECO:0007669"/>
    <property type="project" value="UniProtKB-EC"/>
</dbReference>
<dbReference type="GO" id="GO:0005737">
    <property type="term" value="C:cytoplasm"/>
    <property type="evidence" value="ECO:0007669"/>
    <property type="project" value="UniProtKB-ARBA"/>
</dbReference>
<dbReference type="InterPro" id="IPR012004">
    <property type="entry name" value="PyroP-dep_PFK_TP0108"/>
</dbReference>
<comment type="catalytic activity">
    <reaction evidence="10">
        <text>beta-D-fructose 6-phosphate + ATP = beta-D-fructose 1,6-bisphosphate + ADP + H(+)</text>
        <dbReference type="Rhea" id="RHEA:16109"/>
        <dbReference type="ChEBI" id="CHEBI:15378"/>
        <dbReference type="ChEBI" id="CHEBI:30616"/>
        <dbReference type="ChEBI" id="CHEBI:32966"/>
        <dbReference type="ChEBI" id="CHEBI:57634"/>
        <dbReference type="ChEBI" id="CHEBI:456216"/>
        <dbReference type="EC" id="2.7.1.11"/>
    </reaction>
</comment>
<evidence type="ECO:0000256" key="3">
    <source>
        <dbReference type="ARBA" id="ARBA00022679"/>
    </source>
</evidence>
<gene>
    <name evidence="12" type="primary">PPi_pfk</name>
</gene>
<dbReference type="UniPathway" id="UPA00109">
    <property type="reaction ID" value="UER00182"/>
</dbReference>
<sequence length="509" mass="55185">MRLAVTIIFVASIEAFVHHKPLLKNPFNFGLSLSPDGQFDGSKIDTGKWSKIPYNLGDIYISKVQNLSDDFSSSEIKNDLMVQESSGESSYWNRLVGELDCVLFDVICGPDRPPQKQAFLRAGPRPVLHFEPKNTVAAIVTCGGLCPGLNSVIHHLTETLVRNYKAKRVIGIRGGFAGFVDKNLEPIELTLIKVNRLQHQGGTLLGTSRGGFDLDKIIKFLKENEVNQLYVIGGDGTHRAAQKIAAECIAKKLNIAVAGIPKTIDNDVALVDKSFGFETSVETAQDAIDSAVIEASCNIPNGIGIVKLMGRHSGFIAAHATLASGDVDLCLVPEMPLVLDGPKGFLPHLMRRIKEKGYAVLVVAEGAGEDVLGQSMKTDASGNKELPKIAEYIRKSIETYFEDMGMPATCKTIDPSYTIRSVAANPADQMLCMVLAQNAVHAAMAGYTEFTVGMMNSKAVLIPMSLIISTSPRQLNPYGRVLERVLSTTLQPNTLPYRPPKGAINGYKS</sequence>
<dbReference type="PANTHER" id="PTHR45770">
    <property type="entry name" value="ATP-DEPENDENT 6-PHOSPHOFRUCTOKINASE 1"/>
    <property type="match status" value="1"/>
</dbReference>
<evidence type="ECO:0000259" key="11">
    <source>
        <dbReference type="Pfam" id="PF00365"/>
    </source>
</evidence>